<feature type="domain" description="Carrier" evidence="8">
    <location>
        <begin position="2180"/>
        <end position="2257"/>
    </location>
</feature>
<feature type="region of interest" description="Disordered" evidence="7">
    <location>
        <begin position="745"/>
        <end position="764"/>
    </location>
</feature>
<dbReference type="InterPro" id="IPR014030">
    <property type="entry name" value="Ketoacyl_synth_N"/>
</dbReference>
<feature type="domain" description="Ketosynthase family 3 (KS3)" evidence="9">
    <location>
        <begin position="765"/>
        <end position="1221"/>
    </location>
</feature>
<keyword evidence="3" id="KW-0597">Phosphoprotein</keyword>
<evidence type="ECO:0000313" key="10">
    <source>
        <dbReference type="EMBL" id="NGM82922.1"/>
    </source>
</evidence>
<dbReference type="FunFam" id="3.40.50.12780:FF:000013">
    <property type="entry name" value="Long-chain-fatty-acid--AMP ligase FadD32"/>
    <property type="match status" value="1"/>
</dbReference>
<dbReference type="InterPro" id="IPR006162">
    <property type="entry name" value="Ppantetheine_attach_site"/>
</dbReference>
<dbReference type="Pfam" id="PF02801">
    <property type="entry name" value="Ketoacyl-synt_C"/>
    <property type="match status" value="2"/>
</dbReference>
<sequence>MVHHLLRLWFGGRAVFLLSRDGRLGAPAYFYGKSAAVWLVSDPHVCDKKRFKSTISQGGNVVSRFKRKSKENLSILKGKSITGKYAELGNLANALVQVTGNPERGITFIQNDNSEFFLSYQALLDGATRRLGGLQKQGFKPGEYALILLEDSKDFILTFWACILGGIIPVPASYPASSKVINTSLSKLLAIWEVLERPRILSDRSLLESREEMETTLGISGLQILEASSLDEAQQNGILMLADAHSPALIQFSSGSTNIPKGTILTHDNLLTNLEAIISSMRMSDKDRSLGWMPYHHDMGLIGFHLSTLVCGINQFNMTPMKFVKRPTLWLDMIDKHRITFSGCPNFGLRLVHSRVKEEQLNSWDLSSLRLLFNGAEPISVKTMRKFMDKFAKSGFKKNAMFPVYGMAEACLAVSFPTLGEEPLVHSLDRELLAGESRAEAIDEDDKRATLMADEGYPVTGMEIRIVEAETGAVVPEGTVGEIQIRGRNVTSGYINNPEATAKSFQDGWLKTGDTGFILSGRLTVSGRIKDIVFVNGQNFFAHDIEAVIEELDEVEPGKMAVCGWHDEEEGKEKVGLFSTQRLQEKDVKPVYSRILRHINETMGIPVDYVSFIRSIPKTTSGKVQRFNLVGSFKKGEFQDKTYPGSYFAAEAKPMEPEKKPGGEAASGAFIETIRKIWASVLHKPVETIPYDEPFLSLGGTSLKAMQVLGALEDELHMELTHDLLIKCRTVREMDEYLAVWVNSKGSPSEERKEPSASSGGKSGGGDIAVIAMACRFPGASSPEEFWNNLVQGVTSIGEVPGSHWNIDDYYSPNPEFGKTYCRTGGFLDNPYGFDAGLFGISDEEAAVMDPQQRMVLELTYELIERAGYSRQQMSGKKVGLFVGAGGNSYFEYHLNTLNRMKLQSFDSFAVLSGEQQEQIMEEWRRKLGITGDHSNLLVDNIVNMIPARTSQEFNFKGPSMAVDTACSSSLVTLHLAADSIRRGECESAIAGGISLLLTPTSYQYFSNAGALSVSGRSSVFDAGADGFVPGEGGGLVMLKPLEQAQRDGDSVLAVLRASEINNDGHSIGVMAPNPDGQRELIESLYLRNGLNPADIQYVEAHGTGTKIGDPSEVRALDKAFKRWGLAAQSIAIGSVKSNIGHLLGAAGIASFIKIVMALRNKTMPPQVNVVQPNPMLKFEQTPFHLLPEASEWKVAEGAARRAAINSFGFGGTNSHMVVEEAPQGHTISREAYPERPKHVIVLSAHTASALEQKKAELAAFLEQSGEYSLGDVCYTENVTRTALPHRFHAVADSAQDLIGKLKLPSSEPVPALISPKIALMFTGQGSQYAGMGRALYDQLPVFRQIVDECSEAFYPYLQMKLTDLLYGTGADNQVLAQTNITQPAVFTMDYAFGRLLLDLGIRPAYLLGHSIGEWAAACLAGVVSLADAARLVAARGKLMSELPAAGAMAAVFTSASKLDALLKSFEGSLWVAGYNVTHQVVSGTAEAVEAFVSALQTQGIGAKRLNVSQAFHTPLMEPMLEAFKKELEATVFHAPQIPVISNVTAEVIQEPPTAQYWMQHILDAVKFEQSITYAIEQEVSVLVECGPDAILAGMAGGLQHASKPQVLHSLSRKRENWETWLGMLGQLFSLGAGINWTAIEPMHVYRKVALPAYPFEHKTFKPDFGAGSEAGANGSGLFHEWQWKPADLTGGTPVNEGALLVWNCSQEIGGELERLMDADRNPVYYVASGDKFHFDGKRSFTIRPDHAEDYADLLEQVPGRLSAVIHLSHYLQEVLHADNLLKDGGVNEHFYSLLYLGQGLVRHRLSDVQLVIVTDKAYALPDDAGGGNPNQAAAATLGQVIDSENDRIRVSVIDMNKEEYPAGRDFAKALTLAMQQQADEESISAIRGGVRYVRTLEKMPAPAVGQPIHLHDGETYLITGGTGLVGGQIALALARQARINVVLTGRKQLPPDHRLLPKLEELGAQVMYAAVDVTDQAQMEELLRSIHAAYGPLHGVVHAAGQLEYTPHKILSRSVSDMDSILAPKWKGTMITDLVTRQEPLRFFAALSSVSATRKAWASGLGDYAAANAFLNGYSSYRTKEQAPGRSLSVNFSLWSDTGAGTEFGNLLELTLRSQGLKPLVHSKAADAFLRALGTARPDVIHILDLVKSDEKKERPAALKAERQPAAAADTGVRTPVYRTAKEIRETVFRTIAGQLQIPVSHLEAGKNFMELGLDSLGAVQAVSKLGGIFNTEMYPTLIFEYQTPEELSAHIEELLTAEPVKAAAHGENKKTGESGKNEILRDIAIIGIGLRIPGASNPEEYWELLHNGRSAIRPVDPGRWSNDEHVNTDATALHTTYISRGGFIDAPYDFDPLFFGMSPKEAEATDPQQRIFLQIAWEALQQAGYGGKYRTRKIGVFAGCEQNTYMEHFANYRSYKLIKSRLADSPAFKRMNPEERQEILAGISGVLEPARLVPDTVAGNGLNEVAARVSHCLNLTGPSLIVNSACSSSLVAIHMACESLRTGESEMAIAGGVNLNLSPTPFVSLSRVTALSPTGVCYPFDQRANGMVLGEGAGAVLLKPLEAAQRDGDYIYAVIKGSAINNDGRSQGITAPRPQGQAEVIRAAFLRTGIHPETVSYVETHGTATPLGDPIEIEGMTQAFSTFTDKKQFCGIGSVKSSVGHMLSAAGVTSLIKVALALKHQTLPHTLNYDRPNPNIDFEQSPFYVVDKYPRPWKAEGITPLRASVNAFGFGGTNAHVILEQAPQTSDVLSPADNGPHLLMLTGRNEQSMRAVAGQLRAHLEKHGEVSAASVCCTMNLSQKEMSAKAAAVIRSRGHLTSVLSAVENGESFAEITKGRSNPSRTTAVHLMLDGNLTVSGSEVDALCSRFPGFDSAYQKAKQEIKNGGEQLKSFALQYATAKLLLELGIRPAGIFAEGTGILAALVLTGQVSLRQAVLFMQEGIEQPGETTIDDHEFVKCPVVTPLGVIYRGHNRDLCSFVKNAAGNKLEEQDFTDAMGAGEALIYFGSDLRSVNLPAGQRDTVQTLSISLELDAVENLLQGMGKLYVLGVPFDPSGLGSPDQKKVLLPTYPFANEIYKVSYEQEEVPVIKAGLRKIEV</sequence>
<evidence type="ECO:0000313" key="11">
    <source>
        <dbReference type="Proteomes" id="UP000480151"/>
    </source>
</evidence>
<dbReference type="InterPro" id="IPR042099">
    <property type="entry name" value="ANL_N_sf"/>
</dbReference>
<dbReference type="SMART" id="SM01294">
    <property type="entry name" value="PKS_PP_betabranch"/>
    <property type="match status" value="1"/>
</dbReference>
<dbReference type="GO" id="GO:0005886">
    <property type="term" value="C:plasma membrane"/>
    <property type="evidence" value="ECO:0007669"/>
    <property type="project" value="TreeGrafter"/>
</dbReference>
<dbReference type="InterPro" id="IPR045851">
    <property type="entry name" value="AMP-bd_C_sf"/>
</dbReference>
<keyword evidence="5" id="KW-0276">Fatty acid metabolism</keyword>
<dbReference type="InterPro" id="IPR000873">
    <property type="entry name" value="AMP-dep_synth/lig_dom"/>
</dbReference>
<dbReference type="SMART" id="SM00823">
    <property type="entry name" value="PKS_PP"/>
    <property type="match status" value="1"/>
</dbReference>
<dbReference type="Gene3D" id="3.40.50.720">
    <property type="entry name" value="NAD(P)-binding Rossmann-like Domain"/>
    <property type="match status" value="1"/>
</dbReference>
<dbReference type="SUPFAM" id="SSF51735">
    <property type="entry name" value="NAD(P)-binding Rossmann-fold domains"/>
    <property type="match status" value="2"/>
</dbReference>
<dbReference type="Pfam" id="PF08659">
    <property type="entry name" value="KR"/>
    <property type="match status" value="1"/>
</dbReference>
<dbReference type="PROSITE" id="PS00012">
    <property type="entry name" value="PHOSPHOPANTETHEINE"/>
    <property type="match status" value="1"/>
</dbReference>
<dbReference type="SMART" id="SM00822">
    <property type="entry name" value="PKS_KR"/>
    <property type="match status" value="1"/>
</dbReference>
<dbReference type="Gene3D" id="1.10.1200.10">
    <property type="entry name" value="ACP-like"/>
    <property type="match status" value="2"/>
</dbReference>
<dbReference type="InterPro" id="IPR016035">
    <property type="entry name" value="Acyl_Trfase/lysoPLipase"/>
</dbReference>
<dbReference type="Pfam" id="PF21394">
    <property type="entry name" value="Beta-ketacyl_N"/>
    <property type="match status" value="1"/>
</dbReference>
<dbReference type="InterPro" id="IPR020615">
    <property type="entry name" value="Thiolase_acyl_enz_int_AS"/>
</dbReference>
<dbReference type="Pfam" id="PF00550">
    <property type="entry name" value="PP-binding"/>
    <property type="match status" value="2"/>
</dbReference>
<evidence type="ECO:0000259" key="8">
    <source>
        <dbReference type="PROSITE" id="PS50075"/>
    </source>
</evidence>
<evidence type="ECO:0000256" key="2">
    <source>
        <dbReference type="ARBA" id="ARBA00022450"/>
    </source>
</evidence>
<dbReference type="InterPro" id="IPR036736">
    <property type="entry name" value="ACP-like_sf"/>
</dbReference>
<dbReference type="GO" id="GO:0006633">
    <property type="term" value="P:fatty acid biosynthetic process"/>
    <property type="evidence" value="ECO:0007669"/>
    <property type="project" value="InterPro"/>
</dbReference>
<evidence type="ECO:0000256" key="5">
    <source>
        <dbReference type="ARBA" id="ARBA00022832"/>
    </source>
</evidence>
<evidence type="ECO:0000256" key="7">
    <source>
        <dbReference type="SAM" id="MobiDB-lite"/>
    </source>
</evidence>
<evidence type="ECO:0000256" key="3">
    <source>
        <dbReference type="ARBA" id="ARBA00022553"/>
    </source>
</evidence>
<keyword evidence="4" id="KW-0808">Transferase</keyword>
<evidence type="ECO:0000256" key="4">
    <source>
        <dbReference type="ARBA" id="ARBA00022679"/>
    </source>
</evidence>
<dbReference type="Gene3D" id="3.40.366.10">
    <property type="entry name" value="Malonyl-Coenzyme A Acyl Carrier Protein, domain 2"/>
    <property type="match status" value="1"/>
</dbReference>
<feature type="domain" description="Carrier" evidence="8">
    <location>
        <begin position="665"/>
        <end position="742"/>
    </location>
</feature>
<dbReference type="GO" id="GO:0005737">
    <property type="term" value="C:cytoplasm"/>
    <property type="evidence" value="ECO:0007669"/>
    <property type="project" value="TreeGrafter"/>
</dbReference>
<comment type="similarity">
    <text evidence="1">Belongs to the ATP-dependent AMP-binding enzyme family.</text>
</comment>
<dbReference type="CDD" id="cd08953">
    <property type="entry name" value="KR_2_SDR_x"/>
    <property type="match status" value="1"/>
</dbReference>
<dbReference type="GO" id="GO:0004315">
    <property type="term" value="F:3-oxoacyl-[acyl-carrier-protein] synthase activity"/>
    <property type="evidence" value="ECO:0007669"/>
    <property type="project" value="InterPro"/>
</dbReference>
<dbReference type="SUPFAM" id="SSF53901">
    <property type="entry name" value="Thiolase-like"/>
    <property type="match status" value="2"/>
</dbReference>
<dbReference type="GO" id="GO:0071770">
    <property type="term" value="P:DIM/DIP cell wall layer assembly"/>
    <property type="evidence" value="ECO:0007669"/>
    <property type="project" value="TreeGrafter"/>
</dbReference>
<gene>
    <name evidence="10" type="ORF">G5B47_10905</name>
</gene>
<organism evidence="10 11">
    <name type="scientific">Paenibacillus apii</name>
    <dbReference type="NCBI Taxonomy" id="1850370"/>
    <lineage>
        <taxon>Bacteria</taxon>
        <taxon>Bacillati</taxon>
        <taxon>Bacillota</taxon>
        <taxon>Bacilli</taxon>
        <taxon>Bacillales</taxon>
        <taxon>Paenibacillaceae</taxon>
        <taxon>Paenibacillus</taxon>
    </lineage>
</organism>
<reference evidence="10 11" key="1">
    <citation type="submission" date="2020-02" db="EMBL/GenBank/DDBJ databases">
        <authorList>
            <person name="Gao J."/>
            <person name="Sun J."/>
        </authorList>
    </citation>
    <scope>NUCLEOTIDE SEQUENCE [LARGE SCALE GENOMIC DNA]</scope>
    <source>
        <strain evidence="10 11">7124</strain>
    </source>
</reference>
<feature type="domain" description="Ketosynthase family 3 (KS3)" evidence="9">
    <location>
        <begin position="2282"/>
        <end position="2743"/>
    </location>
</feature>
<dbReference type="Pfam" id="PF00501">
    <property type="entry name" value="AMP-binding"/>
    <property type="match status" value="1"/>
</dbReference>
<dbReference type="GO" id="GO:0004312">
    <property type="term" value="F:fatty acid synthase activity"/>
    <property type="evidence" value="ECO:0007669"/>
    <property type="project" value="TreeGrafter"/>
</dbReference>
<dbReference type="Pfam" id="PF00698">
    <property type="entry name" value="Acyl_transf_1"/>
    <property type="match status" value="1"/>
</dbReference>
<dbReference type="InterPro" id="IPR020841">
    <property type="entry name" value="PKS_Beta-ketoAc_synthase_dom"/>
</dbReference>
<dbReference type="Pfam" id="PF00109">
    <property type="entry name" value="ketoacyl-synt"/>
    <property type="match status" value="2"/>
</dbReference>
<proteinExistence type="inferred from homology"/>
<dbReference type="InterPro" id="IPR020806">
    <property type="entry name" value="PKS_PP-bd"/>
</dbReference>
<dbReference type="SMART" id="SM00827">
    <property type="entry name" value="PKS_AT"/>
    <property type="match status" value="1"/>
</dbReference>
<dbReference type="SUPFAM" id="SSF52151">
    <property type="entry name" value="FabD/lysophospholipase-like"/>
    <property type="match status" value="1"/>
</dbReference>
<dbReference type="InterPro" id="IPR001227">
    <property type="entry name" value="Ac_transferase_dom_sf"/>
</dbReference>
<dbReference type="PROSITE" id="PS00098">
    <property type="entry name" value="THIOLASE_1"/>
    <property type="match status" value="1"/>
</dbReference>
<dbReference type="InterPro" id="IPR050091">
    <property type="entry name" value="PKS_NRPS_Biosynth_Enz"/>
</dbReference>
<evidence type="ECO:0000256" key="1">
    <source>
        <dbReference type="ARBA" id="ARBA00006432"/>
    </source>
</evidence>
<dbReference type="InterPro" id="IPR014043">
    <property type="entry name" value="Acyl_transferase_dom"/>
</dbReference>
<dbReference type="InterPro" id="IPR013968">
    <property type="entry name" value="PKS_KR"/>
</dbReference>
<dbReference type="PANTHER" id="PTHR43775">
    <property type="entry name" value="FATTY ACID SYNTHASE"/>
    <property type="match status" value="1"/>
</dbReference>
<dbReference type="InterPro" id="IPR049490">
    <property type="entry name" value="C883_1060-like_KR_N"/>
</dbReference>
<accession>A0A6M1PKR5</accession>
<dbReference type="InterPro" id="IPR018201">
    <property type="entry name" value="Ketoacyl_synth_AS"/>
</dbReference>
<dbReference type="Gene3D" id="3.40.50.12780">
    <property type="entry name" value="N-terminal domain of ligase-like"/>
    <property type="match status" value="1"/>
</dbReference>
<dbReference type="PANTHER" id="PTHR43775:SF37">
    <property type="entry name" value="SI:DKEY-61P9.11"/>
    <property type="match status" value="1"/>
</dbReference>
<keyword evidence="11" id="KW-1185">Reference proteome</keyword>
<evidence type="ECO:0000259" key="9">
    <source>
        <dbReference type="PROSITE" id="PS52004"/>
    </source>
</evidence>
<comment type="caution">
    <text evidence="10">The sequence shown here is derived from an EMBL/GenBank/DDBJ whole genome shotgun (WGS) entry which is preliminary data.</text>
</comment>
<dbReference type="PROSITE" id="PS52004">
    <property type="entry name" value="KS3_2"/>
    <property type="match status" value="2"/>
</dbReference>
<dbReference type="EMBL" id="JAAKGU010000004">
    <property type="protein sequence ID" value="NGM82922.1"/>
    <property type="molecule type" value="Genomic_DNA"/>
</dbReference>
<dbReference type="PROSITE" id="PS50075">
    <property type="entry name" value="CARRIER"/>
    <property type="match status" value="2"/>
</dbReference>
<keyword evidence="6" id="KW-0443">Lipid metabolism</keyword>
<dbReference type="SUPFAM" id="SSF47336">
    <property type="entry name" value="ACP-like"/>
    <property type="match status" value="2"/>
</dbReference>
<dbReference type="SMART" id="SM00825">
    <property type="entry name" value="PKS_KS"/>
    <property type="match status" value="2"/>
</dbReference>
<keyword evidence="2" id="KW-0596">Phosphopantetheine</keyword>
<dbReference type="Proteomes" id="UP000480151">
    <property type="component" value="Unassembled WGS sequence"/>
</dbReference>
<dbReference type="PROSITE" id="PS00606">
    <property type="entry name" value="KS3_1"/>
    <property type="match status" value="2"/>
</dbReference>
<dbReference type="InterPro" id="IPR057326">
    <property type="entry name" value="KR_dom"/>
</dbReference>
<dbReference type="GO" id="GO:0031177">
    <property type="term" value="F:phosphopantetheine binding"/>
    <property type="evidence" value="ECO:0007669"/>
    <property type="project" value="InterPro"/>
</dbReference>
<dbReference type="Gene3D" id="3.30.70.3290">
    <property type="match status" value="1"/>
</dbReference>
<dbReference type="InterPro" id="IPR016039">
    <property type="entry name" value="Thiolase-like"/>
</dbReference>
<dbReference type="CDD" id="cd00833">
    <property type="entry name" value="PKS"/>
    <property type="match status" value="2"/>
</dbReference>
<protein>
    <submittedName>
        <fullName evidence="10">SDR family NAD(P)-dependent oxidoreductase</fullName>
    </submittedName>
</protein>
<dbReference type="InterPro" id="IPR009081">
    <property type="entry name" value="PP-bd_ACP"/>
</dbReference>
<dbReference type="Gene3D" id="3.40.47.10">
    <property type="match status" value="2"/>
</dbReference>
<dbReference type="SUPFAM" id="SSF56801">
    <property type="entry name" value="Acetyl-CoA synthetase-like"/>
    <property type="match status" value="1"/>
</dbReference>
<dbReference type="InterPro" id="IPR036291">
    <property type="entry name" value="NAD(P)-bd_dom_sf"/>
</dbReference>
<name>A0A6M1PKR5_9BACL</name>
<dbReference type="Gene3D" id="3.30.300.30">
    <property type="match status" value="1"/>
</dbReference>
<dbReference type="Pfam" id="PF16197">
    <property type="entry name" value="KAsynt_C_assoc"/>
    <property type="match status" value="1"/>
</dbReference>
<dbReference type="InterPro" id="IPR016036">
    <property type="entry name" value="Malonyl_transacylase_ACP-bd"/>
</dbReference>
<dbReference type="Pfam" id="PF22621">
    <property type="entry name" value="CurL-like_PKS_C"/>
    <property type="match status" value="1"/>
</dbReference>
<dbReference type="InterPro" id="IPR014031">
    <property type="entry name" value="Ketoacyl_synth_C"/>
</dbReference>
<dbReference type="SUPFAM" id="SSF55048">
    <property type="entry name" value="Probable ACP-binding domain of malonyl-CoA ACP transacylase"/>
    <property type="match status" value="1"/>
</dbReference>
<dbReference type="InterPro" id="IPR032821">
    <property type="entry name" value="PKS_assoc"/>
</dbReference>
<evidence type="ECO:0000256" key="6">
    <source>
        <dbReference type="ARBA" id="ARBA00023098"/>
    </source>
</evidence>